<dbReference type="NCBIfam" id="TIGR02436">
    <property type="entry name" value="four helix bundle protein"/>
    <property type="match status" value="1"/>
</dbReference>
<dbReference type="RefSeq" id="WP_183696377.1">
    <property type="nucleotide sequence ID" value="NZ_JACICA010000005.1"/>
</dbReference>
<dbReference type="EMBL" id="JACICA010000005">
    <property type="protein sequence ID" value="MBB3702809.1"/>
    <property type="molecule type" value="Genomic_DNA"/>
</dbReference>
<proteinExistence type="predicted"/>
<protein>
    <submittedName>
        <fullName evidence="1">Four helix bundle suffix protein</fullName>
    </submittedName>
</protein>
<comment type="caution">
    <text evidence="1">The sequence shown here is derived from an EMBL/GenBank/DDBJ whole genome shotgun (WGS) entry which is preliminary data.</text>
</comment>
<name>A0A7W5UET2_9BACT</name>
<organism evidence="1 2">
    <name type="scientific">Alloprevotella rava</name>
    <dbReference type="NCBI Taxonomy" id="671218"/>
    <lineage>
        <taxon>Bacteria</taxon>
        <taxon>Pseudomonadati</taxon>
        <taxon>Bacteroidota</taxon>
        <taxon>Bacteroidia</taxon>
        <taxon>Bacteroidales</taxon>
        <taxon>Prevotellaceae</taxon>
        <taxon>Alloprevotella</taxon>
    </lineage>
</organism>
<dbReference type="NCBIfam" id="TIGR04258">
    <property type="entry name" value="4helix_suffix"/>
    <property type="match status" value="1"/>
</dbReference>
<dbReference type="SUPFAM" id="SSF158446">
    <property type="entry name" value="IVS-encoded protein-like"/>
    <property type="match status" value="1"/>
</dbReference>
<dbReference type="AlphaFoldDB" id="A0A7W5UET2"/>
<dbReference type="InterPro" id="IPR012657">
    <property type="entry name" value="23S_rRNA-intervening_sequence"/>
</dbReference>
<reference evidence="1 2" key="1">
    <citation type="submission" date="2020-08" db="EMBL/GenBank/DDBJ databases">
        <title>Genomic Encyclopedia of Type Strains, Phase IV (KMG-IV): sequencing the most valuable type-strain genomes for metagenomic binning, comparative biology and taxonomic classification.</title>
        <authorList>
            <person name="Goeker M."/>
        </authorList>
    </citation>
    <scope>NUCLEOTIDE SEQUENCE [LARGE SCALE GENOMIC DNA]</scope>
    <source>
        <strain evidence="1 2">DSM 22548</strain>
    </source>
</reference>
<dbReference type="Proteomes" id="UP000541425">
    <property type="component" value="Unassembled WGS sequence"/>
</dbReference>
<accession>A0A7W5UET2</accession>
<evidence type="ECO:0000313" key="2">
    <source>
        <dbReference type="Proteomes" id="UP000541425"/>
    </source>
</evidence>
<dbReference type="InterPro" id="IPR026354">
    <property type="entry name" value="4helix_suffix_dom"/>
</dbReference>
<evidence type="ECO:0000313" key="1">
    <source>
        <dbReference type="EMBL" id="MBB3702809.1"/>
    </source>
</evidence>
<dbReference type="InterPro" id="IPR036583">
    <property type="entry name" value="23S_rRNA_IVS_sf"/>
</dbReference>
<gene>
    <name evidence="1" type="ORF">FHS60_001278</name>
</gene>
<dbReference type="Gene3D" id="1.20.1440.60">
    <property type="entry name" value="23S rRNA-intervening sequence"/>
    <property type="match status" value="1"/>
</dbReference>
<sequence length="187" mass="21881">MTQTFLRQKGGYRRLRVYRVATVIYDITFFFTKHFLQTSDRTIDQMVQAARSGKQNIAEGSEAATTSAETEIKLTNVAKASLEELLIDYEDYLRVRNKELWDAGHPRYEAMKHYASSERLFVDYQHLLPRMSDEEMANLAVTLIHQTTYMLRRLIAHQQEEFLRNGGIREQMTRARLQARQQRGEGS</sequence>